<protein>
    <submittedName>
        <fullName evidence="10">Serine proteinase stubble</fullName>
    </submittedName>
</protein>
<dbReference type="InterPro" id="IPR001314">
    <property type="entry name" value="Peptidase_S1A"/>
</dbReference>
<proteinExistence type="predicted"/>
<dbReference type="KEGG" id="foc:113210065"/>
<evidence type="ECO:0000256" key="7">
    <source>
        <dbReference type="SAM" id="SignalP"/>
    </source>
</evidence>
<reference evidence="10" key="1">
    <citation type="submission" date="2025-08" db="UniProtKB">
        <authorList>
            <consortium name="RefSeq"/>
        </authorList>
    </citation>
    <scope>IDENTIFICATION</scope>
    <source>
        <tissue evidence="10">Whole organism</tissue>
    </source>
</reference>
<evidence type="ECO:0000259" key="8">
    <source>
        <dbReference type="PROSITE" id="PS50240"/>
    </source>
</evidence>
<organism evidence="9 10">
    <name type="scientific">Frankliniella occidentalis</name>
    <name type="common">Western flower thrips</name>
    <name type="synonym">Euthrips occidentalis</name>
    <dbReference type="NCBI Taxonomy" id="133901"/>
    <lineage>
        <taxon>Eukaryota</taxon>
        <taxon>Metazoa</taxon>
        <taxon>Ecdysozoa</taxon>
        <taxon>Arthropoda</taxon>
        <taxon>Hexapoda</taxon>
        <taxon>Insecta</taxon>
        <taxon>Pterygota</taxon>
        <taxon>Neoptera</taxon>
        <taxon>Paraneoptera</taxon>
        <taxon>Thysanoptera</taxon>
        <taxon>Terebrantia</taxon>
        <taxon>Thripoidea</taxon>
        <taxon>Thripidae</taxon>
        <taxon>Frankliniella</taxon>
    </lineage>
</organism>
<keyword evidence="7" id="KW-0732">Signal</keyword>
<sequence>MGRPPHPHAGPRGPPRPPLGLTLLALLGLLGLLGALQVATAAATGPVWNQQFLSGSVTSGRNIRHLPCVSRRSGETGVCMFAYTCMKANGTHLGTCIDRFYFGSCCKVDQEVLESLSSVANDNVISNQVSLNSAGSAEAAIPGRPAVAAPRPPSAQPAQQQRPSQQRPAVINENHIDHVFHSTAAPGPTPDLVSVILKDPQLSTPLPLARPGLTSARPAAATPAPSPAPATEQSFLLSTFQSVQDSNKPYKPTAKPPAPAPASGTSTRPTARPPSAKPTAKPGGATASPTKRPAPGTAPTKRPSAKPTARPTTTTRRPTAKPNASAIPSTSRPSSATTGTTKPRPKPTAATTTRRPSTQRPTSTSQTNPTKRPSSQQTTLPTTQQQTTRPRPTQTTRPTRPSSPSTTRRPATTIPSSRPPTTTTTTTSTITTTTKPVFFKPSTTPRPAPTTTQRGDEGATTQEEAAILSNEISPIGSVSSTKSPVDDVEENLNLVNPVRPGAPATAGLTTGPTTPAATLVTWSWVTDSDTPSPKPADLEPATQQPTTLTDVETTPDHWVQVEVSTLRPSPPPAPSSRPTARPTARPPASTLGTTASGTAGTTGTLGTTMGTTQGTTAGTTLPVTRPATEAPTTESMPETTELPSTLTTWSTSGSTAGSTAGTTSGSTSAGTTSGTIVESTSPGSTSPGSTSPGSTSPGSTSPGSTSPGSTSPGSTSPGSTSPGSTSPGSTDEPPPPVPGLDVEQLTQLNMSDFRNVCGRRLFPEARIVGGEKATFGKWPWQISLRQWRTSTFLHKCGAALLNENWAITAAHCVDNVPPTHLMLRLGEHDLSTEEEPYGYREHRVQLIASHPQFDSRTFEYDLAMLRFYEPVQFQPNILPICVPQDDTNFVGRTAHVTGWGRIYEEGPLPSVLQEVSVPVINNSVCETMYHAAGYIEHIPNIFICAGWRKGGFDSCEGDSGGPMVIQRPEDKRWVLAGVISWGIGCAEPNQPGVYTRISEFRDWINQIMQF</sequence>
<evidence type="ECO:0000256" key="1">
    <source>
        <dbReference type="ARBA" id="ARBA00022670"/>
    </source>
</evidence>
<accession>A0A9C6X408</accession>
<dbReference type="OrthoDB" id="93664at2759"/>
<dbReference type="PANTHER" id="PTHR24252:SF10">
    <property type="entry name" value="SERINE PROTEASE 56"/>
    <property type="match status" value="1"/>
</dbReference>
<dbReference type="PROSITE" id="PS50240">
    <property type="entry name" value="TRYPSIN_DOM"/>
    <property type="match status" value="1"/>
</dbReference>
<dbReference type="Proteomes" id="UP000504606">
    <property type="component" value="Unplaced"/>
</dbReference>
<dbReference type="PROSITE" id="PS00134">
    <property type="entry name" value="TRYPSIN_HIS"/>
    <property type="match status" value="1"/>
</dbReference>
<evidence type="ECO:0000256" key="6">
    <source>
        <dbReference type="SAM" id="MobiDB-lite"/>
    </source>
</evidence>
<keyword evidence="3 5" id="KW-0720">Serine protease</keyword>
<feature type="compositionally biased region" description="Low complexity" evidence="6">
    <location>
        <begin position="441"/>
        <end position="452"/>
    </location>
</feature>
<feature type="domain" description="Peptidase S1" evidence="8">
    <location>
        <begin position="767"/>
        <end position="1009"/>
    </location>
</feature>
<dbReference type="Pfam" id="PF00089">
    <property type="entry name" value="Trypsin"/>
    <property type="match status" value="1"/>
</dbReference>
<dbReference type="InterPro" id="IPR001254">
    <property type="entry name" value="Trypsin_dom"/>
</dbReference>
<dbReference type="CTD" id="35904"/>
<feature type="compositionally biased region" description="Low complexity" evidence="6">
    <location>
        <begin position="305"/>
        <end position="322"/>
    </location>
</feature>
<dbReference type="InterPro" id="IPR043504">
    <property type="entry name" value="Peptidase_S1_PA_chymotrypsin"/>
</dbReference>
<dbReference type="FunFam" id="2.40.10.10:FF:000006">
    <property type="entry name" value="Serine proteinase stubble"/>
    <property type="match status" value="1"/>
</dbReference>
<feature type="compositionally biased region" description="Low complexity" evidence="6">
    <location>
        <begin position="261"/>
        <end position="270"/>
    </location>
</feature>
<evidence type="ECO:0000313" key="9">
    <source>
        <dbReference type="Proteomes" id="UP000504606"/>
    </source>
</evidence>
<evidence type="ECO:0000256" key="3">
    <source>
        <dbReference type="ARBA" id="ARBA00022825"/>
    </source>
</evidence>
<dbReference type="InterPro" id="IPR009003">
    <property type="entry name" value="Peptidase_S1_PA"/>
</dbReference>
<dbReference type="InterPro" id="IPR018114">
    <property type="entry name" value="TRYPSIN_HIS"/>
</dbReference>
<keyword evidence="4" id="KW-1015">Disulfide bond</keyword>
<feature type="compositionally biased region" description="Low complexity" evidence="6">
    <location>
        <begin position="644"/>
        <end position="730"/>
    </location>
</feature>
<dbReference type="AlphaFoldDB" id="A0A9C6X408"/>
<dbReference type="SMART" id="SM00020">
    <property type="entry name" value="Tryp_SPc"/>
    <property type="match status" value="1"/>
</dbReference>
<feature type="signal peptide" evidence="7">
    <location>
        <begin position="1"/>
        <end position="35"/>
    </location>
</feature>
<dbReference type="RefSeq" id="XP_052128751.1">
    <property type="nucleotide sequence ID" value="XM_052272791.1"/>
</dbReference>
<evidence type="ECO:0000256" key="5">
    <source>
        <dbReference type="RuleBase" id="RU363034"/>
    </source>
</evidence>
<keyword evidence="2 5" id="KW-0378">Hydrolase</keyword>
<feature type="compositionally biased region" description="Low complexity" evidence="6">
    <location>
        <begin position="214"/>
        <end position="223"/>
    </location>
</feature>
<name>A0A9C6X408_FRAOC</name>
<feature type="chain" id="PRO_5038757708" evidence="7">
    <location>
        <begin position="36"/>
        <end position="1010"/>
    </location>
</feature>
<evidence type="ECO:0000313" key="10">
    <source>
        <dbReference type="RefSeq" id="XP_052128751.1"/>
    </source>
</evidence>
<keyword evidence="1 5" id="KW-0645">Protease</keyword>
<keyword evidence="9" id="KW-1185">Reference proteome</keyword>
<gene>
    <name evidence="10" type="primary">LOC113210065</name>
</gene>
<dbReference type="PROSITE" id="PS00135">
    <property type="entry name" value="TRYPSIN_SER"/>
    <property type="match status" value="1"/>
</dbReference>
<feature type="compositionally biased region" description="Polar residues" evidence="6">
    <location>
        <begin position="520"/>
        <end position="531"/>
    </location>
</feature>
<dbReference type="GO" id="GO:0006508">
    <property type="term" value="P:proteolysis"/>
    <property type="evidence" value="ECO:0007669"/>
    <property type="project" value="UniProtKB-KW"/>
</dbReference>
<feature type="region of interest" description="Disordered" evidence="6">
    <location>
        <begin position="144"/>
        <end position="167"/>
    </location>
</feature>
<dbReference type="PANTHER" id="PTHR24252">
    <property type="entry name" value="ACROSIN-RELATED"/>
    <property type="match status" value="1"/>
</dbReference>
<dbReference type="GeneID" id="113210065"/>
<feature type="compositionally biased region" description="Polar residues" evidence="6">
    <location>
        <begin position="470"/>
        <end position="483"/>
    </location>
</feature>
<feature type="compositionally biased region" description="Low complexity" evidence="6">
    <location>
        <begin position="501"/>
        <end position="519"/>
    </location>
</feature>
<dbReference type="InterPro" id="IPR033116">
    <property type="entry name" value="TRYPSIN_SER"/>
</dbReference>
<feature type="compositionally biased region" description="Polar residues" evidence="6">
    <location>
        <begin position="541"/>
        <end position="552"/>
    </location>
</feature>
<dbReference type="Gene3D" id="2.40.10.10">
    <property type="entry name" value="Trypsin-like serine proteases"/>
    <property type="match status" value="1"/>
</dbReference>
<feature type="compositionally biased region" description="Polar residues" evidence="6">
    <location>
        <begin position="326"/>
        <end position="335"/>
    </location>
</feature>
<feature type="compositionally biased region" description="Polar residues" evidence="6">
    <location>
        <begin position="630"/>
        <end position="643"/>
    </location>
</feature>
<feature type="region of interest" description="Disordered" evidence="6">
    <location>
        <begin position="244"/>
        <end position="741"/>
    </location>
</feature>
<feature type="compositionally biased region" description="Low complexity" evidence="6">
    <location>
        <begin position="336"/>
        <end position="434"/>
    </location>
</feature>
<dbReference type="SUPFAM" id="SSF50494">
    <property type="entry name" value="Trypsin-like serine proteases"/>
    <property type="match status" value="1"/>
</dbReference>
<feature type="region of interest" description="Disordered" evidence="6">
    <location>
        <begin position="206"/>
        <end position="231"/>
    </location>
</feature>
<dbReference type="CDD" id="cd00190">
    <property type="entry name" value="Tryp_SPc"/>
    <property type="match status" value="1"/>
</dbReference>
<dbReference type="GO" id="GO:0004252">
    <property type="term" value="F:serine-type endopeptidase activity"/>
    <property type="evidence" value="ECO:0007669"/>
    <property type="project" value="InterPro"/>
</dbReference>
<feature type="compositionally biased region" description="Low complexity" evidence="6">
    <location>
        <begin position="156"/>
        <end position="167"/>
    </location>
</feature>
<dbReference type="PRINTS" id="PR00722">
    <property type="entry name" value="CHYMOTRYPSIN"/>
</dbReference>
<evidence type="ECO:0000256" key="2">
    <source>
        <dbReference type="ARBA" id="ARBA00022801"/>
    </source>
</evidence>
<evidence type="ECO:0000256" key="4">
    <source>
        <dbReference type="ARBA" id="ARBA00023157"/>
    </source>
</evidence>
<feature type="compositionally biased region" description="Low complexity" evidence="6">
    <location>
        <begin position="576"/>
        <end position="621"/>
    </location>
</feature>